<feature type="transmembrane region" description="Helical" evidence="5">
    <location>
        <begin position="105"/>
        <end position="124"/>
    </location>
</feature>
<comment type="subcellular location">
    <subcellularLocation>
        <location evidence="1">Membrane</location>
        <topology evidence="1">Multi-pass membrane protein</topology>
    </subcellularLocation>
</comment>
<dbReference type="InterPro" id="IPR004837">
    <property type="entry name" value="NaCa_Exmemb"/>
</dbReference>
<name>A0A0P7GKG8_9EURY</name>
<dbReference type="Proteomes" id="UP000050535">
    <property type="component" value="Unassembled WGS sequence"/>
</dbReference>
<dbReference type="OrthoDB" id="142185at2157"/>
<reference evidence="8" key="1">
    <citation type="submission" date="2013-11" db="EMBL/GenBank/DDBJ databases">
        <authorList>
            <person name="Hoang H.T."/>
            <person name="Killian M.L."/>
            <person name="Madson D.M."/>
            <person name="Arruda P.H.E."/>
            <person name="Sun D."/>
            <person name="Schwartz K.J."/>
            <person name="Yoon K."/>
        </authorList>
    </citation>
    <scope>NUCLEOTIDE SEQUENCE [LARGE SCALE GENOMIC DNA]</scope>
    <source>
        <strain evidence="8">CDK2</strain>
    </source>
</reference>
<dbReference type="NCBIfam" id="TIGR00367">
    <property type="entry name" value="calcium/sodium antiporter"/>
    <property type="match status" value="1"/>
</dbReference>
<evidence type="ECO:0000256" key="2">
    <source>
        <dbReference type="ARBA" id="ARBA00022692"/>
    </source>
</evidence>
<feature type="domain" description="Sodium/calcium exchanger membrane region" evidence="6">
    <location>
        <begin position="221"/>
        <end position="358"/>
    </location>
</feature>
<dbReference type="Gene3D" id="1.20.1420.30">
    <property type="entry name" value="NCX, central ion-binding region"/>
    <property type="match status" value="2"/>
</dbReference>
<evidence type="ECO:0000313" key="7">
    <source>
        <dbReference type="EMBL" id="KPN29058.1"/>
    </source>
</evidence>
<feature type="transmembrane region" description="Helical" evidence="5">
    <location>
        <begin position="32"/>
        <end position="51"/>
    </location>
</feature>
<dbReference type="GO" id="GO:0005262">
    <property type="term" value="F:calcium channel activity"/>
    <property type="evidence" value="ECO:0007669"/>
    <property type="project" value="TreeGrafter"/>
</dbReference>
<dbReference type="InterPro" id="IPR044880">
    <property type="entry name" value="NCX_ion-bd_dom_sf"/>
</dbReference>
<evidence type="ECO:0000259" key="6">
    <source>
        <dbReference type="Pfam" id="PF01699"/>
    </source>
</evidence>
<evidence type="ECO:0000256" key="5">
    <source>
        <dbReference type="SAM" id="Phobius"/>
    </source>
</evidence>
<keyword evidence="4 5" id="KW-0472">Membrane</keyword>
<feature type="domain" description="Sodium/calcium exchanger membrane region" evidence="6">
    <location>
        <begin position="7"/>
        <end position="147"/>
    </location>
</feature>
<feature type="transmembrane region" description="Helical" evidence="5">
    <location>
        <begin position="341"/>
        <end position="360"/>
    </location>
</feature>
<sequence>MPSLVIAVALFGVSLGALLGASHVFTSAAERLGLALGISPFLIGATVVAGGTSLPELVSSVLAVVADEPGIVLGLVVGSNVANILLVIGLAAVATRPIRIERELVRVDLPLLMASAVFLVLAAWDGTVSWPEGVLGLAGLAIYVHFSLSTRSRLDETVEELFAEHAGVVGGTEGRGDATDADSTAVDADADSTAVDAGDNAAVGTSAEGVTVEPSVGARTYATLVASLLVVFVAADQFVESILSIASTLGVGTELIAMTAVAVGTSLPEIAVSVTATRRGSSELTVGNVLGSNVFNTFAVVGVPSLLGPLSVPANVRGFALPVMVLATLLYYFVTQDREITRWEGITFVVLYAVFVLNVAG</sequence>
<dbReference type="InterPro" id="IPR004481">
    <property type="entry name" value="K/Na/Ca-exchanger"/>
</dbReference>
<organism evidence="7 8">
    <name type="scientific">Halolamina pelagica</name>
    <dbReference type="NCBI Taxonomy" id="699431"/>
    <lineage>
        <taxon>Archaea</taxon>
        <taxon>Methanobacteriati</taxon>
        <taxon>Methanobacteriota</taxon>
        <taxon>Stenosarchaea group</taxon>
        <taxon>Halobacteria</taxon>
        <taxon>Halobacteriales</taxon>
        <taxon>Haloferacaceae</taxon>
    </lineage>
</organism>
<dbReference type="AlphaFoldDB" id="A0A0P7GKG8"/>
<dbReference type="GO" id="GO:0008273">
    <property type="term" value="F:calcium, potassium:sodium antiporter activity"/>
    <property type="evidence" value="ECO:0007669"/>
    <property type="project" value="TreeGrafter"/>
</dbReference>
<dbReference type="PANTHER" id="PTHR10846">
    <property type="entry name" value="SODIUM/POTASSIUM/CALCIUM EXCHANGER"/>
    <property type="match status" value="1"/>
</dbReference>
<dbReference type="Pfam" id="PF01699">
    <property type="entry name" value="Na_Ca_ex"/>
    <property type="match status" value="2"/>
</dbReference>
<dbReference type="RefSeq" id="WP_054584857.1">
    <property type="nucleotide sequence ID" value="NZ_LGUC01000002.1"/>
</dbReference>
<keyword evidence="2 5" id="KW-0812">Transmembrane</keyword>
<protein>
    <submittedName>
        <fullName evidence="7">Putative membrane protein</fullName>
    </submittedName>
</protein>
<feature type="transmembrane region" description="Helical" evidence="5">
    <location>
        <begin position="6"/>
        <end position="25"/>
    </location>
</feature>
<evidence type="ECO:0000256" key="1">
    <source>
        <dbReference type="ARBA" id="ARBA00004141"/>
    </source>
</evidence>
<dbReference type="STRING" id="699431.SY89_03292"/>
<accession>A0A0P7GKG8</accession>
<feature type="transmembrane region" description="Helical" evidence="5">
    <location>
        <begin position="71"/>
        <end position="93"/>
    </location>
</feature>
<feature type="transmembrane region" description="Helical" evidence="5">
    <location>
        <begin position="289"/>
        <end position="310"/>
    </location>
</feature>
<dbReference type="GO" id="GO:0006874">
    <property type="term" value="P:intracellular calcium ion homeostasis"/>
    <property type="evidence" value="ECO:0007669"/>
    <property type="project" value="TreeGrafter"/>
</dbReference>
<keyword evidence="3 5" id="KW-1133">Transmembrane helix</keyword>
<evidence type="ECO:0000313" key="8">
    <source>
        <dbReference type="Proteomes" id="UP000050535"/>
    </source>
</evidence>
<gene>
    <name evidence="7" type="ORF">SY89_03292</name>
</gene>
<comment type="caution">
    <text evidence="7">The sequence shown here is derived from an EMBL/GenBank/DDBJ whole genome shotgun (WGS) entry which is preliminary data.</text>
</comment>
<evidence type="ECO:0000256" key="4">
    <source>
        <dbReference type="ARBA" id="ARBA00023136"/>
    </source>
</evidence>
<keyword evidence="8" id="KW-1185">Reference proteome</keyword>
<dbReference type="EMBL" id="LGUC01000002">
    <property type="protein sequence ID" value="KPN29058.1"/>
    <property type="molecule type" value="Genomic_DNA"/>
</dbReference>
<dbReference type="GO" id="GO:0005886">
    <property type="term" value="C:plasma membrane"/>
    <property type="evidence" value="ECO:0007669"/>
    <property type="project" value="TreeGrafter"/>
</dbReference>
<dbReference type="PANTHER" id="PTHR10846:SF8">
    <property type="entry name" value="INNER MEMBRANE PROTEIN YRBG"/>
    <property type="match status" value="1"/>
</dbReference>
<proteinExistence type="predicted"/>
<evidence type="ECO:0000256" key="3">
    <source>
        <dbReference type="ARBA" id="ARBA00022989"/>
    </source>
</evidence>
<feature type="transmembrane region" description="Helical" evidence="5">
    <location>
        <begin position="316"/>
        <end position="334"/>
    </location>
</feature>
<feature type="transmembrane region" description="Helical" evidence="5">
    <location>
        <begin position="130"/>
        <end position="148"/>
    </location>
</feature>